<feature type="non-terminal residue" evidence="1">
    <location>
        <position position="1"/>
    </location>
</feature>
<reference evidence="1 2" key="1">
    <citation type="journal article" date="2020" name="Front. Microbiol.">
        <title>Single-cell genomics of novel Actinobacteria with the Wood-Ljungdahl pathway discovered in a serpentinizing system.</title>
        <authorList>
            <person name="Merino N."/>
            <person name="Kawai M."/>
            <person name="Boyd E.S."/>
            <person name="Colman D.R."/>
            <person name="McGlynn S.E."/>
            <person name="Nealson K.H."/>
            <person name="Kurokawa K."/>
            <person name="Hongoh Y."/>
        </authorList>
    </citation>
    <scope>NUCLEOTIDE SEQUENCE [LARGE SCALE GENOMIC DNA]</scope>
    <source>
        <strain evidence="1 2">S03</strain>
    </source>
</reference>
<gene>
    <name evidence="1" type="ORF">HKBW3S03_01611</name>
</gene>
<comment type="caution">
    <text evidence="1">The sequence shown here is derived from an EMBL/GenBank/DDBJ whole genome shotgun (WGS) entry which is preliminary data.</text>
</comment>
<sequence>QCYLCGQPEHTEESLSLCAAGISAFGDTQVANGKEEGKTKTLYIRQAEVAEVRKETENYGKAKGLLRQAAQINLELFKMRRARHG</sequence>
<name>A0A6V8NIM3_9ACTN</name>
<dbReference type="RefSeq" id="WP_219853570.1">
    <property type="nucleotide sequence ID" value="NZ_BLRU01000251.1"/>
</dbReference>
<dbReference type="EMBL" id="BLRU01000251">
    <property type="protein sequence ID" value="GFP20108.1"/>
    <property type="molecule type" value="Genomic_DNA"/>
</dbReference>
<dbReference type="Proteomes" id="UP000574717">
    <property type="component" value="Unassembled WGS sequence"/>
</dbReference>
<organism evidence="1 2">
    <name type="scientific">Candidatus Hakubella thermalkaliphila</name>
    <dbReference type="NCBI Taxonomy" id="2754717"/>
    <lineage>
        <taxon>Bacteria</taxon>
        <taxon>Bacillati</taxon>
        <taxon>Actinomycetota</taxon>
        <taxon>Actinomycetota incertae sedis</taxon>
        <taxon>Candidatus Hakubellales</taxon>
        <taxon>Candidatus Hakubellaceae</taxon>
        <taxon>Candidatus Hakubella</taxon>
    </lineage>
</organism>
<evidence type="ECO:0000313" key="2">
    <source>
        <dbReference type="Proteomes" id="UP000574717"/>
    </source>
</evidence>
<dbReference type="AlphaFoldDB" id="A0A6V8NIM3"/>
<protein>
    <submittedName>
        <fullName evidence="1">Uncharacterized protein</fullName>
    </submittedName>
</protein>
<accession>A0A6V8NIM3</accession>
<evidence type="ECO:0000313" key="1">
    <source>
        <dbReference type="EMBL" id="GFP20108.1"/>
    </source>
</evidence>
<proteinExistence type="predicted"/>